<keyword evidence="2" id="KW-1185">Reference proteome</keyword>
<reference evidence="1 2" key="1">
    <citation type="submission" date="2024-06" db="EMBL/GenBank/DDBJ databases">
        <authorList>
            <person name="Bataeva Y.V."/>
            <person name="Grigorian L.N."/>
            <person name="Solomentsev V.I."/>
        </authorList>
    </citation>
    <scope>NUCLEOTIDE SEQUENCE [LARGE SCALE GENOMIC DNA]</scope>
    <source>
        <strain evidence="2">SCPM-O-B-12605 (RCAM04882)</strain>
    </source>
</reference>
<protein>
    <submittedName>
        <fullName evidence="1">RiPP</fullName>
    </submittedName>
</protein>
<proteinExistence type="predicted"/>
<evidence type="ECO:0000313" key="1">
    <source>
        <dbReference type="EMBL" id="MES0834045.1"/>
    </source>
</evidence>
<accession>A0ABV1ZTV0</accession>
<dbReference type="RefSeq" id="WP_267947509.1">
    <property type="nucleotide sequence ID" value="NZ_JBEQNA010000005.1"/>
</dbReference>
<gene>
    <name evidence="1" type="ORF">ABUK86_09670</name>
</gene>
<name>A0ABV1ZTV0_9ACTN</name>
<organism evidence="1 2">
    <name type="scientific">Nocardiopsis tropica</name>
    <dbReference type="NCBI Taxonomy" id="109330"/>
    <lineage>
        <taxon>Bacteria</taxon>
        <taxon>Bacillati</taxon>
        <taxon>Actinomycetota</taxon>
        <taxon>Actinomycetes</taxon>
        <taxon>Streptosporangiales</taxon>
        <taxon>Nocardiopsidaceae</taxon>
        <taxon>Nocardiopsis</taxon>
    </lineage>
</organism>
<comment type="caution">
    <text evidence="1">The sequence shown here is derived from an EMBL/GenBank/DDBJ whole genome shotgun (WGS) entry which is preliminary data.</text>
</comment>
<evidence type="ECO:0000313" key="2">
    <source>
        <dbReference type="Proteomes" id="UP001432401"/>
    </source>
</evidence>
<dbReference type="Proteomes" id="UP001432401">
    <property type="component" value="Unassembled WGS sequence"/>
</dbReference>
<sequence>MKKYTSPSLTHIGSFKKLTKSLGRLSCNDILGFRALWTTSPAC</sequence>
<dbReference type="EMBL" id="JBEQNB010000004">
    <property type="protein sequence ID" value="MES0834045.1"/>
    <property type="molecule type" value="Genomic_DNA"/>
</dbReference>